<protein>
    <submittedName>
        <fullName evidence="2">Uncharacterized protein</fullName>
    </submittedName>
</protein>
<sequence>MTEPLLPPRPDDQGIAAAYPGRGAPGTESVVEGGQPATPEEIEAFNKRMDDERDNGPRFHAPLPDDVARP</sequence>
<dbReference type="EMBL" id="BAOP01000067">
    <property type="protein sequence ID" value="GAC82078.1"/>
    <property type="molecule type" value="Genomic_DNA"/>
</dbReference>
<evidence type="ECO:0000256" key="1">
    <source>
        <dbReference type="SAM" id="MobiDB-lite"/>
    </source>
</evidence>
<dbReference type="Proteomes" id="UP000035009">
    <property type="component" value="Unassembled WGS sequence"/>
</dbReference>
<feature type="region of interest" description="Disordered" evidence="1">
    <location>
        <begin position="1"/>
        <end position="70"/>
    </location>
</feature>
<evidence type="ECO:0000313" key="3">
    <source>
        <dbReference type="Proteomes" id="UP000035009"/>
    </source>
</evidence>
<proteinExistence type="predicted"/>
<reference evidence="2 3" key="1">
    <citation type="submission" date="2013-02" db="EMBL/GenBank/DDBJ databases">
        <title>Whole genome shotgun sequence of Gordonia malaquae NBRC 108250.</title>
        <authorList>
            <person name="Yoshida I."/>
            <person name="Hosoyama A."/>
            <person name="Tsuchikane K."/>
            <person name="Ando Y."/>
            <person name="Baba S."/>
            <person name="Ohji S."/>
            <person name="Hamada M."/>
            <person name="Tamura T."/>
            <person name="Yamazoe A."/>
            <person name="Yamazaki S."/>
            <person name="Fujita N."/>
        </authorList>
    </citation>
    <scope>NUCLEOTIDE SEQUENCE [LARGE SCALE GENOMIC DNA]</scope>
    <source>
        <strain evidence="2 3">NBRC 108250</strain>
    </source>
</reference>
<feature type="compositionally biased region" description="Basic and acidic residues" evidence="1">
    <location>
        <begin position="44"/>
        <end position="57"/>
    </location>
</feature>
<keyword evidence="3" id="KW-1185">Reference proteome</keyword>
<name>M3VCI6_GORML</name>
<organism evidence="2 3">
    <name type="scientific">Gordonia malaquae NBRC 108250</name>
    <dbReference type="NCBI Taxonomy" id="1223542"/>
    <lineage>
        <taxon>Bacteria</taxon>
        <taxon>Bacillati</taxon>
        <taxon>Actinomycetota</taxon>
        <taxon>Actinomycetes</taxon>
        <taxon>Mycobacteriales</taxon>
        <taxon>Gordoniaceae</taxon>
        <taxon>Gordonia</taxon>
    </lineage>
</organism>
<dbReference type="AlphaFoldDB" id="M3VCI6"/>
<evidence type="ECO:0000313" key="2">
    <source>
        <dbReference type="EMBL" id="GAC82078.1"/>
    </source>
</evidence>
<gene>
    <name evidence="2" type="ORF">GM1_067_00050</name>
</gene>
<comment type="caution">
    <text evidence="2">The sequence shown here is derived from an EMBL/GenBank/DDBJ whole genome shotgun (WGS) entry which is preliminary data.</text>
</comment>
<accession>M3VCI6</accession>